<proteinExistence type="predicted"/>
<organism evidence="2 3">
    <name type="scientific">Candidatus Geothrix odensensis</name>
    <dbReference type="NCBI Taxonomy" id="2954440"/>
    <lineage>
        <taxon>Bacteria</taxon>
        <taxon>Pseudomonadati</taxon>
        <taxon>Acidobacteriota</taxon>
        <taxon>Holophagae</taxon>
        <taxon>Holophagales</taxon>
        <taxon>Holophagaceae</taxon>
        <taxon>Geothrix</taxon>
    </lineage>
</organism>
<evidence type="ECO:0000256" key="1">
    <source>
        <dbReference type="SAM" id="SignalP"/>
    </source>
</evidence>
<evidence type="ECO:0008006" key="4">
    <source>
        <dbReference type="Google" id="ProtNLM"/>
    </source>
</evidence>
<keyword evidence="1" id="KW-0732">Signal</keyword>
<dbReference type="SUPFAM" id="SSF56925">
    <property type="entry name" value="OMPA-like"/>
    <property type="match status" value="1"/>
</dbReference>
<dbReference type="AlphaFoldDB" id="A0A936F076"/>
<evidence type="ECO:0000313" key="3">
    <source>
        <dbReference type="Proteomes" id="UP000709959"/>
    </source>
</evidence>
<name>A0A936F076_9BACT</name>
<dbReference type="Gene3D" id="2.40.160.20">
    <property type="match status" value="1"/>
</dbReference>
<dbReference type="InterPro" id="IPR011250">
    <property type="entry name" value="OMP/PagP_B-barrel"/>
</dbReference>
<sequence>MSHARTLLCLALGASLQAAAPIHFGGAIHVNAPLADLKTDLNNKLGFGGSFQVSFETGERGLLRTRLDVDHFPVSTYDRSNSNYREEVGLNSLGVGADWLYAFSGNRNRGGYGLAGIGVLRWFQTFSATDHSGSSSWSSSDTKKNRVSPWLALGLGYQVNRTVGLELRGVASRYDGPNTGGLQAPFTDVPTSLRTAVATQAVLTLRW</sequence>
<dbReference type="EMBL" id="JADKCH010000002">
    <property type="protein sequence ID" value="MBK8571754.1"/>
    <property type="molecule type" value="Genomic_DNA"/>
</dbReference>
<gene>
    <name evidence="2" type="ORF">IPN91_03725</name>
</gene>
<accession>A0A936F076</accession>
<protein>
    <recommendedName>
        <fullName evidence="4">Outer membrane protein beta-barrel domain-containing protein</fullName>
    </recommendedName>
</protein>
<evidence type="ECO:0000313" key="2">
    <source>
        <dbReference type="EMBL" id="MBK8571754.1"/>
    </source>
</evidence>
<reference evidence="2 3" key="1">
    <citation type="submission" date="2020-10" db="EMBL/GenBank/DDBJ databases">
        <title>Connecting structure to function with the recovery of over 1000 high-quality activated sludge metagenome-assembled genomes encoding full-length rRNA genes using long-read sequencing.</title>
        <authorList>
            <person name="Singleton C.M."/>
            <person name="Petriglieri F."/>
            <person name="Kristensen J.M."/>
            <person name="Kirkegaard R.H."/>
            <person name="Michaelsen T.Y."/>
            <person name="Andersen M.H."/>
            <person name="Karst S.M."/>
            <person name="Dueholm M.S."/>
            <person name="Nielsen P.H."/>
            <person name="Albertsen M."/>
        </authorList>
    </citation>
    <scope>NUCLEOTIDE SEQUENCE [LARGE SCALE GENOMIC DNA]</scope>
    <source>
        <strain evidence="2">OdNE_18-Q3-R46-58_MAXAC.008</strain>
    </source>
</reference>
<comment type="caution">
    <text evidence="2">The sequence shown here is derived from an EMBL/GenBank/DDBJ whole genome shotgun (WGS) entry which is preliminary data.</text>
</comment>
<feature type="signal peptide" evidence="1">
    <location>
        <begin position="1"/>
        <end position="20"/>
    </location>
</feature>
<dbReference type="Proteomes" id="UP000709959">
    <property type="component" value="Unassembled WGS sequence"/>
</dbReference>
<feature type="chain" id="PRO_5036714858" description="Outer membrane protein beta-barrel domain-containing protein" evidence="1">
    <location>
        <begin position="21"/>
        <end position="207"/>
    </location>
</feature>